<keyword evidence="4" id="KW-1185">Reference proteome</keyword>
<evidence type="ECO:0000256" key="2">
    <source>
        <dbReference type="SAM" id="SignalP"/>
    </source>
</evidence>
<sequence>MHFITALSLFAAAVVASPVSHPAAPSHAAPSIPTHAPIPVPSHDTKKHHSWASYHHNNEERAVPSFAKPSFAVPSFPVPSFPIPSFSIPSFPIPTPSFPAIFPTTTITIPGGPTITLPPRFSETVITITKPITTEFTVPVPVL</sequence>
<feature type="signal peptide" evidence="2">
    <location>
        <begin position="1"/>
        <end position="16"/>
    </location>
</feature>
<keyword evidence="2" id="KW-0732">Signal</keyword>
<dbReference type="EMBL" id="CP090170">
    <property type="protein sequence ID" value="UJO21078.1"/>
    <property type="molecule type" value="Genomic_DNA"/>
</dbReference>
<dbReference type="KEGG" id="ffu:CLAFUR5_10843"/>
<name>A0A9Q8PEN1_PASFU</name>
<dbReference type="Proteomes" id="UP000756132">
    <property type="component" value="Chromosome 8"/>
</dbReference>
<reference evidence="3" key="1">
    <citation type="submission" date="2021-12" db="EMBL/GenBank/DDBJ databases">
        <authorList>
            <person name="Zaccaron A."/>
            <person name="Stergiopoulos I."/>
        </authorList>
    </citation>
    <scope>NUCLEOTIDE SEQUENCE</scope>
    <source>
        <strain evidence="3">Race5_Kim</strain>
    </source>
</reference>
<reference evidence="3" key="2">
    <citation type="journal article" date="2022" name="Microb. Genom.">
        <title>A chromosome-scale genome assembly of the tomato pathogen Cladosporium fulvum reveals a compartmentalized genome architecture and the presence of a dispensable chromosome.</title>
        <authorList>
            <person name="Zaccaron A.Z."/>
            <person name="Chen L.H."/>
            <person name="Samaras A."/>
            <person name="Stergiopoulos I."/>
        </authorList>
    </citation>
    <scope>NUCLEOTIDE SEQUENCE</scope>
    <source>
        <strain evidence="3">Race5_Kim</strain>
    </source>
</reference>
<dbReference type="AlphaFoldDB" id="A0A9Q8PEN1"/>
<evidence type="ECO:0000256" key="1">
    <source>
        <dbReference type="SAM" id="MobiDB-lite"/>
    </source>
</evidence>
<feature type="region of interest" description="Disordered" evidence="1">
    <location>
        <begin position="25"/>
        <end position="54"/>
    </location>
</feature>
<accession>A0A9Q8PEN1</accession>
<evidence type="ECO:0000313" key="4">
    <source>
        <dbReference type="Proteomes" id="UP000756132"/>
    </source>
</evidence>
<dbReference type="GeneID" id="71990721"/>
<protein>
    <submittedName>
        <fullName evidence="3">Uncharacterized protein</fullName>
    </submittedName>
</protein>
<evidence type="ECO:0000313" key="3">
    <source>
        <dbReference type="EMBL" id="UJO21078.1"/>
    </source>
</evidence>
<proteinExistence type="predicted"/>
<feature type="compositionally biased region" description="Low complexity" evidence="1">
    <location>
        <begin position="25"/>
        <end position="37"/>
    </location>
</feature>
<gene>
    <name evidence="3" type="ORF">CLAFUR5_10843</name>
</gene>
<dbReference type="RefSeq" id="XP_047765444.1">
    <property type="nucleotide sequence ID" value="XM_047909991.1"/>
</dbReference>
<feature type="chain" id="PRO_5040205402" evidence="2">
    <location>
        <begin position="17"/>
        <end position="143"/>
    </location>
</feature>
<organism evidence="3 4">
    <name type="scientific">Passalora fulva</name>
    <name type="common">Tomato leaf mold</name>
    <name type="synonym">Cladosporium fulvum</name>
    <dbReference type="NCBI Taxonomy" id="5499"/>
    <lineage>
        <taxon>Eukaryota</taxon>
        <taxon>Fungi</taxon>
        <taxon>Dikarya</taxon>
        <taxon>Ascomycota</taxon>
        <taxon>Pezizomycotina</taxon>
        <taxon>Dothideomycetes</taxon>
        <taxon>Dothideomycetidae</taxon>
        <taxon>Mycosphaerellales</taxon>
        <taxon>Mycosphaerellaceae</taxon>
        <taxon>Fulvia</taxon>
    </lineage>
</organism>